<evidence type="ECO:0000256" key="1">
    <source>
        <dbReference type="SAM" id="MobiDB-lite"/>
    </source>
</evidence>
<dbReference type="Proteomes" id="UP000499080">
    <property type="component" value="Unassembled WGS sequence"/>
</dbReference>
<evidence type="ECO:0000313" key="2">
    <source>
        <dbReference type="EMBL" id="GBM05740.1"/>
    </source>
</evidence>
<comment type="caution">
    <text evidence="2">The sequence shown here is derived from an EMBL/GenBank/DDBJ whole genome shotgun (WGS) entry which is preliminary data.</text>
</comment>
<dbReference type="EMBL" id="BGPR01000218">
    <property type="protein sequence ID" value="GBM05740.1"/>
    <property type="molecule type" value="Genomic_DNA"/>
</dbReference>
<organism evidence="2 3">
    <name type="scientific">Araneus ventricosus</name>
    <name type="common">Orbweaver spider</name>
    <name type="synonym">Epeira ventricosa</name>
    <dbReference type="NCBI Taxonomy" id="182803"/>
    <lineage>
        <taxon>Eukaryota</taxon>
        <taxon>Metazoa</taxon>
        <taxon>Ecdysozoa</taxon>
        <taxon>Arthropoda</taxon>
        <taxon>Chelicerata</taxon>
        <taxon>Arachnida</taxon>
        <taxon>Araneae</taxon>
        <taxon>Araneomorphae</taxon>
        <taxon>Entelegynae</taxon>
        <taxon>Araneoidea</taxon>
        <taxon>Araneidae</taxon>
        <taxon>Araneus</taxon>
    </lineage>
</organism>
<feature type="compositionally biased region" description="Basic and acidic residues" evidence="1">
    <location>
        <begin position="12"/>
        <end position="27"/>
    </location>
</feature>
<sequence length="374" mass="42774">MLRNGAGNAKLVEPEKDRKQNKENEQNDLKTAQDLYNSVTKAFELNEEMKELFSNVLSKNEQQVPSTVSKSDVSTFLQCVQEKDAHQALKNLQSMKKGVVRTLGLSDMTNFLDLLLKNKILSDLSKNVNAMSYLIENANEILKPLLEKYSSSGDIDSLIEIANVFPDFALKKSSYNIYLTKAYISSEKHEDLLLELEKRWDKNNKLFSIFAFEELLKRRDLEERVINLAQKYLESNFDIPIAVVWAHYLIQGRCDEADAFYKSHSVPADKVDMLVMRTVRQQENVNLGMAYISVINNTDASKRCKERIYGTVLDVLVLKEMYDDAAALVVEAQAKDIDLEKHYRSMLITLKNALEREKKNVPFSTPSEGHVISE</sequence>
<reference evidence="2 3" key="1">
    <citation type="journal article" date="2019" name="Sci. Rep.">
        <title>Orb-weaving spider Araneus ventricosus genome elucidates the spidroin gene catalogue.</title>
        <authorList>
            <person name="Kono N."/>
            <person name="Nakamura H."/>
            <person name="Ohtoshi R."/>
            <person name="Moran D.A.P."/>
            <person name="Shinohara A."/>
            <person name="Yoshida Y."/>
            <person name="Fujiwara M."/>
            <person name="Mori M."/>
            <person name="Tomita M."/>
            <person name="Arakawa K."/>
        </authorList>
    </citation>
    <scope>NUCLEOTIDE SEQUENCE [LARGE SCALE GENOMIC DNA]</scope>
</reference>
<evidence type="ECO:0000313" key="3">
    <source>
        <dbReference type="Proteomes" id="UP000499080"/>
    </source>
</evidence>
<accession>A0A4Y2CMU2</accession>
<proteinExistence type="predicted"/>
<keyword evidence="3" id="KW-1185">Reference proteome</keyword>
<dbReference type="AlphaFoldDB" id="A0A4Y2CMU2"/>
<dbReference type="OrthoDB" id="6415152at2759"/>
<gene>
    <name evidence="2" type="ORF">AVEN_55834_1</name>
</gene>
<feature type="region of interest" description="Disordered" evidence="1">
    <location>
        <begin position="1"/>
        <end position="27"/>
    </location>
</feature>
<name>A0A4Y2CMU2_ARAVE</name>
<protein>
    <submittedName>
        <fullName evidence="2">Uncharacterized protein</fullName>
    </submittedName>
</protein>